<proteinExistence type="predicted"/>
<sequence>MADGSRGVLVEVVGSAAFAASKAKWRYHYLLPQREKTKIEPPRVLEFRGTLAHSHLLIKSLSFVMTNSRGRSAYINRMIHCIDSNNWADLEYMLRTNPKEFKAVSAAISRSPHLNGMTVIHSCIRFNPPPHIVQLIIQLDPTSVSSVDCLNRTPLHIAAAVRADLQSIMLLICEYRRACAVQDVDGKTPLHFACYIYCKLFEGEEETLREPPSLEVVKCISLASLRSVPLEDIDGTSALEYAILSSADIKVVKFLMRLTQVQMSGKPSRSSFLLGIDVPNTNASRHVALASTLNGPPTEDIDEDLNKASMDTDFDTMNKIRDSLMLIVENVPVDFGLAPVAQDLV</sequence>
<dbReference type="SUPFAM" id="SSF48403">
    <property type="entry name" value="Ankyrin repeat"/>
    <property type="match status" value="1"/>
</dbReference>
<dbReference type="InterPro" id="IPR002110">
    <property type="entry name" value="Ankyrin_rpt"/>
</dbReference>
<comment type="caution">
    <text evidence="3">The sequence shown here is derived from an EMBL/GenBank/DDBJ whole genome shotgun (WGS) entry which is preliminary data.</text>
</comment>
<evidence type="ECO:0000256" key="2">
    <source>
        <dbReference type="ARBA" id="ARBA00023043"/>
    </source>
</evidence>
<evidence type="ECO:0000256" key="1">
    <source>
        <dbReference type="ARBA" id="ARBA00022737"/>
    </source>
</evidence>
<dbReference type="AlphaFoldDB" id="A0ABD3N1F9"/>
<protein>
    <submittedName>
        <fullName evidence="3">Uncharacterized protein</fullName>
    </submittedName>
</protein>
<dbReference type="Proteomes" id="UP001530400">
    <property type="component" value="Unassembled WGS sequence"/>
</dbReference>
<reference evidence="3 4" key="1">
    <citation type="submission" date="2024-10" db="EMBL/GenBank/DDBJ databases">
        <title>Updated reference genomes for cyclostephanoid diatoms.</title>
        <authorList>
            <person name="Roberts W.R."/>
            <person name="Alverson A.J."/>
        </authorList>
    </citation>
    <scope>NUCLEOTIDE SEQUENCE [LARGE SCALE GENOMIC DNA]</scope>
    <source>
        <strain evidence="3 4">AJA010-31</strain>
    </source>
</reference>
<dbReference type="Gene3D" id="1.25.40.20">
    <property type="entry name" value="Ankyrin repeat-containing domain"/>
    <property type="match status" value="1"/>
</dbReference>
<dbReference type="EMBL" id="JALLPJ020001322">
    <property type="protein sequence ID" value="KAL3769936.1"/>
    <property type="molecule type" value="Genomic_DNA"/>
</dbReference>
<accession>A0ABD3N1F9</accession>
<keyword evidence="4" id="KW-1185">Reference proteome</keyword>
<keyword evidence="1" id="KW-0677">Repeat</keyword>
<dbReference type="PANTHER" id="PTHR24153">
    <property type="entry name" value="ESPIN"/>
    <property type="match status" value="1"/>
</dbReference>
<name>A0ABD3N1F9_9STRA</name>
<organism evidence="3 4">
    <name type="scientific">Cyclotella atomus</name>
    <dbReference type="NCBI Taxonomy" id="382360"/>
    <lineage>
        <taxon>Eukaryota</taxon>
        <taxon>Sar</taxon>
        <taxon>Stramenopiles</taxon>
        <taxon>Ochrophyta</taxon>
        <taxon>Bacillariophyta</taxon>
        <taxon>Coscinodiscophyceae</taxon>
        <taxon>Thalassiosirophycidae</taxon>
        <taxon>Stephanodiscales</taxon>
        <taxon>Stephanodiscaceae</taxon>
        <taxon>Cyclotella</taxon>
    </lineage>
</organism>
<evidence type="ECO:0000313" key="3">
    <source>
        <dbReference type="EMBL" id="KAL3769936.1"/>
    </source>
</evidence>
<dbReference type="InterPro" id="IPR036770">
    <property type="entry name" value="Ankyrin_rpt-contain_sf"/>
</dbReference>
<evidence type="ECO:0000313" key="4">
    <source>
        <dbReference type="Proteomes" id="UP001530400"/>
    </source>
</evidence>
<dbReference type="InterPro" id="IPR052420">
    <property type="entry name" value="Espin/Espin-like"/>
</dbReference>
<gene>
    <name evidence="3" type="ORF">ACHAWO_001884</name>
</gene>
<keyword evidence="2" id="KW-0040">ANK repeat</keyword>
<dbReference type="Pfam" id="PF12796">
    <property type="entry name" value="Ank_2"/>
    <property type="match status" value="1"/>
</dbReference>
<dbReference type="PANTHER" id="PTHR24153:SF8">
    <property type="entry name" value="FORKED, ISOFORM F"/>
    <property type="match status" value="1"/>
</dbReference>